<dbReference type="Proteomes" id="UP001501556">
    <property type="component" value="Unassembled WGS sequence"/>
</dbReference>
<protein>
    <submittedName>
        <fullName evidence="1">Uncharacterized protein</fullName>
    </submittedName>
</protein>
<keyword evidence="2" id="KW-1185">Reference proteome</keyword>
<evidence type="ECO:0000313" key="1">
    <source>
        <dbReference type="EMBL" id="GAA3990278.1"/>
    </source>
</evidence>
<reference evidence="2" key="1">
    <citation type="journal article" date="2019" name="Int. J. Syst. Evol. Microbiol.">
        <title>The Global Catalogue of Microorganisms (GCM) 10K type strain sequencing project: providing services to taxonomists for standard genome sequencing and annotation.</title>
        <authorList>
            <consortium name="The Broad Institute Genomics Platform"/>
            <consortium name="The Broad Institute Genome Sequencing Center for Infectious Disease"/>
            <person name="Wu L."/>
            <person name="Ma J."/>
        </authorList>
    </citation>
    <scope>NUCLEOTIDE SEQUENCE [LARGE SCALE GENOMIC DNA]</scope>
    <source>
        <strain evidence="2">JCM 17217</strain>
    </source>
</reference>
<dbReference type="EMBL" id="BAABDI010000039">
    <property type="protein sequence ID" value="GAA3990278.1"/>
    <property type="molecule type" value="Genomic_DNA"/>
</dbReference>
<evidence type="ECO:0000313" key="2">
    <source>
        <dbReference type="Proteomes" id="UP001501556"/>
    </source>
</evidence>
<accession>A0ABP7QZM6</accession>
<proteinExistence type="predicted"/>
<organism evidence="1 2">
    <name type="scientific">Hymenobacter antarcticus</name>
    <dbReference type="NCBI Taxonomy" id="486270"/>
    <lineage>
        <taxon>Bacteria</taxon>
        <taxon>Pseudomonadati</taxon>
        <taxon>Bacteroidota</taxon>
        <taxon>Cytophagia</taxon>
        <taxon>Cytophagales</taxon>
        <taxon>Hymenobacteraceae</taxon>
        <taxon>Hymenobacter</taxon>
    </lineage>
</organism>
<name>A0ABP7QZM6_9BACT</name>
<sequence>MLQRGDTLRGLLVAPTRSTVARGVIFRTDGKTAAEAFYSVKLLRGLGLTGGKKYVVRKMLPTMRRDTLRLLLEPLAQGQANLYRSSYNLFTNNTDEVYSNQFSLLYYYVESTANLTRPPYLLQANTFRSDLTSLFSDCTSAPAITGKFSEANLIKLVQEYNRCTSHLTQLK</sequence>
<gene>
    <name evidence="1" type="ORF">GCM10022407_38500</name>
</gene>
<comment type="caution">
    <text evidence="1">The sequence shown here is derived from an EMBL/GenBank/DDBJ whole genome shotgun (WGS) entry which is preliminary data.</text>
</comment>